<dbReference type="EMBL" id="JBHRZG010000004">
    <property type="protein sequence ID" value="MFC3832078.1"/>
    <property type="molecule type" value="Genomic_DNA"/>
</dbReference>
<feature type="domain" description="Response regulatory" evidence="3">
    <location>
        <begin position="19"/>
        <end position="133"/>
    </location>
</feature>
<reference evidence="5" key="1">
    <citation type="journal article" date="2019" name="Int. J. Syst. Evol. Microbiol.">
        <title>The Global Catalogue of Microorganisms (GCM) 10K type strain sequencing project: providing services to taxonomists for standard genome sequencing and annotation.</title>
        <authorList>
            <consortium name="The Broad Institute Genomics Platform"/>
            <consortium name="The Broad Institute Genome Sequencing Center for Infectious Disease"/>
            <person name="Wu L."/>
            <person name="Ma J."/>
        </authorList>
    </citation>
    <scope>NUCLEOTIDE SEQUENCE [LARGE SCALE GENOMIC DNA]</scope>
    <source>
        <strain evidence="5">CCTCC AB 2017081</strain>
    </source>
</reference>
<feature type="modified residue" description="4-aspartylphosphate" evidence="2">
    <location>
        <position position="68"/>
    </location>
</feature>
<keyword evidence="1 2" id="KW-0597">Phosphoprotein</keyword>
<evidence type="ECO:0000313" key="4">
    <source>
        <dbReference type="EMBL" id="MFC3832078.1"/>
    </source>
</evidence>
<name>A0ABV7Z6Z1_9DEIO</name>
<comment type="caution">
    <text evidence="4">The sequence shown here is derived from an EMBL/GenBank/DDBJ whole genome shotgun (WGS) entry which is preliminary data.</text>
</comment>
<dbReference type="Proteomes" id="UP001595803">
    <property type="component" value="Unassembled WGS sequence"/>
</dbReference>
<dbReference type="SMART" id="SM00448">
    <property type="entry name" value="REC"/>
    <property type="match status" value="1"/>
</dbReference>
<dbReference type="InterPro" id="IPR001789">
    <property type="entry name" value="Sig_transdc_resp-reg_receiver"/>
</dbReference>
<evidence type="ECO:0000313" key="5">
    <source>
        <dbReference type="Proteomes" id="UP001595803"/>
    </source>
</evidence>
<accession>A0ABV7Z6Z1</accession>
<dbReference type="SUPFAM" id="SSF52172">
    <property type="entry name" value="CheY-like"/>
    <property type="match status" value="1"/>
</dbReference>
<evidence type="ECO:0000256" key="2">
    <source>
        <dbReference type="PROSITE-ProRule" id="PRU00169"/>
    </source>
</evidence>
<dbReference type="PANTHER" id="PTHR44591:SF25">
    <property type="entry name" value="CHEMOTAXIS TWO-COMPONENT RESPONSE REGULATOR"/>
    <property type="match status" value="1"/>
</dbReference>
<evidence type="ECO:0000256" key="1">
    <source>
        <dbReference type="ARBA" id="ARBA00022553"/>
    </source>
</evidence>
<dbReference type="Gene3D" id="3.40.50.2300">
    <property type="match status" value="1"/>
</dbReference>
<dbReference type="CDD" id="cd00156">
    <property type="entry name" value="REC"/>
    <property type="match status" value="1"/>
</dbReference>
<evidence type="ECO:0000259" key="3">
    <source>
        <dbReference type="PROSITE" id="PS50110"/>
    </source>
</evidence>
<dbReference type="InterPro" id="IPR050595">
    <property type="entry name" value="Bact_response_regulator"/>
</dbReference>
<gene>
    <name evidence="4" type="ORF">ACFOSB_04350</name>
</gene>
<organism evidence="4 5">
    <name type="scientific">Deinococcus rufus</name>
    <dbReference type="NCBI Taxonomy" id="2136097"/>
    <lineage>
        <taxon>Bacteria</taxon>
        <taxon>Thermotogati</taxon>
        <taxon>Deinococcota</taxon>
        <taxon>Deinococci</taxon>
        <taxon>Deinococcales</taxon>
        <taxon>Deinococcaceae</taxon>
        <taxon>Deinococcus</taxon>
    </lineage>
</organism>
<dbReference type="PROSITE" id="PS50110">
    <property type="entry name" value="RESPONSE_REGULATORY"/>
    <property type="match status" value="1"/>
</dbReference>
<protein>
    <submittedName>
        <fullName evidence="4">Response regulator</fullName>
    </submittedName>
</protein>
<dbReference type="PANTHER" id="PTHR44591">
    <property type="entry name" value="STRESS RESPONSE REGULATOR PROTEIN 1"/>
    <property type="match status" value="1"/>
</dbReference>
<dbReference type="InterPro" id="IPR011006">
    <property type="entry name" value="CheY-like_superfamily"/>
</dbReference>
<keyword evidence="5" id="KW-1185">Reference proteome</keyword>
<dbReference type="RefSeq" id="WP_295820960.1">
    <property type="nucleotide sequence ID" value="NZ_JBHRZG010000004.1"/>
</dbReference>
<dbReference type="Pfam" id="PF00072">
    <property type="entry name" value="Response_reg"/>
    <property type="match status" value="1"/>
</dbReference>
<proteinExistence type="predicted"/>
<sequence>MSGWMPANMTLFGQVTAQHILVIEDAPAMRLLVRHILEQAGHHPVVVGSVPDALAELELGVVDVIVSDLYLPGQSGLDLLRTLRQQPDAPPVVMLTSAGEDRLREEAVTLGARAFLTKPFSRYELLDAVFVATRPH</sequence>